<dbReference type="GeneID" id="54470610"/>
<evidence type="ECO:0000313" key="2">
    <source>
        <dbReference type="Proteomes" id="UP000799767"/>
    </source>
</evidence>
<dbReference type="AlphaFoldDB" id="A0A6A6Q6N0"/>
<dbReference type="RefSeq" id="XP_033594195.1">
    <property type="nucleotide sequence ID" value="XM_033729608.1"/>
</dbReference>
<evidence type="ECO:0000313" key="1">
    <source>
        <dbReference type="EMBL" id="KAF2487626.1"/>
    </source>
</evidence>
<proteinExistence type="predicted"/>
<protein>
    <submittedName>
        <fullName evidence="1">Uncharacterized protein</fullName>
    </submittedName>
</protein>
<dbReference type="Proteomes" id="UP000799767">
    <property type="component" value="Unassembled WGS sequence"/>
</dbReference>
<dbReference type="EMBL" id="MU001631">
    <property type="protein sequence ID" value="KAF2487626.1"/>
    <property type="molecule type" value="Genomic_DNA"/>
</dbReference>
<gene>
    <name evidence="1" type="ORF">BDY17DRAFT_14944</name>
</gene>
<keyword evidence="2" id="KW-1185">Reference proteome</keyword>
<accession>A0A6A6Q6N0</accession>
<organism evidence="1 2">
    <name type="scientific">Neohortaea acidophila</name>
    <dbReference type="NCBI Taxonomy" id="245834"/>
    <lineage>
        <taxon>Eukaryota</taxon>
        <taxon>Fungi</taxon>
        <taxon>Dikarya</taxon>
        <taxon>Ascomycota</taxon>
        <taxon>Pezizomycotina</taxon>
        <taxon>Dothideomycetes</taxon>
        <taxon>Dothideomycetidae</taxon>
        <taxon>Mycosphaerellales</taxon>
        <taxon>Teratosphaeriaceae</taxon>
        <taxon>Neohortaea</taxon>
    </lineage>
</organism>
<sequence length="152" mass="16873">MSAHANGATWRATLHVHFRGALVSSREMESSPAPAEVDRNGEVSHKRRALLPDCLGVVPRCVTCLVLRFCNYPHCRPGSAKSGSCRASGSNRSVGSKARVLRWLPHCPHAMEMTIVKRLDFDMGRLSPQIPTPALYLVTLAPFRSREGRRVW</sequence>
<name>A0A6A6Q6N0_9PEZI</name>
<reference evidence="1" key="1">
    <citation type="journal article" date="2020" name="Stud. Mycol.">
        <title>101 Dothideomycetes genomes: a test case for predicting lifestyles and emergence of pathogens.</title>
        <authorList>
            <person name="Haridas S."/>
            <person name="Albert R."/>
            <person name="Binder M."/>
            <person name="Bloem J."/>
            <person name="Labutti K."/>
            <person name="Salamov A."/>
            <person name="Andreopoulos B."/>
            <person name="Baker S."/>
            <person name="Barry K."/>
            <person name="Bills G."/>
            <person name="Bluhm B."/>
            <person name="Cannon C."/>
            <person name="Castanera R."/>
            <person name="Culley D."/>
            <person name="Daum C."/>
            <person name="Ezra D."/>
            <person name="Gonzalez J."/>
            <person name="Henrissat B."/>
            <person name="Kuo A."/>
            <person name="Liang C."/>
            <person name="Lipzen A."/>
            <person name="Lutzoni F."/>
            <person name="Magnuson J."/>
            <person name="Mondo S."/>
            <person name="Nolan M."/>
            <person name="Ohm R."/>
            <person name="Pangilinan J."/>
            <person name="Park H.-J."/>
            <person name="Ramirez L."/>
            <person name="Alfaro M."/>
            <person name="Sun H."/>
            <person name="Tritt A."/>
            <person name="Yoshinaga Y."/>
            <person name="Zwiers L.-H."/>
            <person name="Turgeon B."/>
            <person name="Goodwin S."/>
            <person name="Spatafora J."/>
            <person name="Crous P."/>
            <person name="Grigoriev I."/>
        </authorList>
    </citation>
    <scope>NUCLEOTIDE SEQUENCE</scope>
    <source>
        <strain evidence="1">CBS 113389</strain>
    </source>
</reference>